<sequence>DPLRRRAPRRRLTARRNGLLRRRAGAADLHPLARRGRGALRQGRFPGLLPVGHRLRCRWRPGPAAAPPAGRARPRPRRRQHAVAAPRPDAPHQRHVGRGPIRRRGGEGGLCAGAPAFGPRQRGADAGGVGRSAALRL</sequence>
<reference evidence="2" key="1">
    <citation type="submission" date="2020-02" db="EMBL/GenBank/DDBJ databases">
        <authorList>
            <person name="Meier V. D."/>
        </authorList>
    </citation>
    <scope>NUCLEOTIDE SEQUENCE</scope>
    <source>
        <strain evidence="2">AVDCRST_MAG04</strain>
    </source>
</reference>
<accession>A0A6J4H3T3</accession>
<evidence type="ECO:0000313" key="2">
    <source>
        <dbReference type="EMBL" id="CAA9213252.1"/>
    </source>
</evidence>
<dbReference type="AlphaFoldDB" id="A0A6J4H3T3"/>
<feature type="region of interest" description="Disordered" evidence="1">
    <location>
        <begin position="58"/>
        <end position="137"/>
    </location>
</feature>
<feature type="non-terminal residue" evidence="2">
    <location>
        <position position="137"/>
    </location>
</feature>
<feature type="compositionally biased region" description="Basic residues" evidence="1">
    <location>
        <begin position="72"/>
        <end position="81"/>
    </location>
</feature>
<protein>
    <submittedName>
        <fullName evidence="2">Uncharacterized protein</fullName>
    </submittedName>
</protein>
<gene>
    <name evidence="2" type="ORF">AVDCRST_MAG04-238</name>
</gene>
<dbReference type="EMBL" id="CADCTL010000015">
    <property type="protein sequence ID" value="CAA9213252.1"/>
    <property type="molecule type" value="Genomic_DNA"/>
</dbReference>
<organism evidence="2">
    <name type="scientific">uncultured Acetobacteraceae bacterium</name>
    <dbReference type="NCBI Taxonomy" id="169975"/>
    <lineage>
        <taxon>Bacteria</taxon>
        <taxon>Pseudomonadati</taxon>
        <taxon>Pseudomonadota</taxon>
        <taxon>Alphaproteobacteria</taxon>
        <taxon>Acetobacterales</taxon>
        <taxon>Acetobacteraceae</taxon>
        <taxon>environmental samples</taxon>
    </lineage>
</organism>
<feature type="non-terminal residue" evidence="2">
    <location>
        <position position="1"/>
    </location>
</feature>
<evidence type="ECO:0000256" key="1">
    <source>
        <dbReference type="SAM" id="MobiDB-lite"/>
    </source>
</evidence>
<proteinExistence type="predicted"/>
<name>A0A6J4H3T3_9PROT</name>
<feature type="region of interest" description="Disordered" evidence="1">
    <location>
        <begin position="27"/>
        <end position="46"/>
    </location>
</feature>
<feature type="compositionally biased region" description="Basic residues" evidence="1">
    <location>
        <begin position="93"/>
        <end position="103"/>
    </location>
</feature>
<feature type="compositionally biased region" description="Low complexity" evidence="1">
    <location>
        <begin position="60"/>
        <end position="71"/>
    </location>
</feature>